<comment type="subcellular location">
    <subcellularLocation>
        <location evidence="1">Nucleus</location>
    </subcellularLocation>
</comment>
<evidence type="ECO:0000259" key="6">
    <source>
        <dbReference type="PROSITE" id="PS50811"/>
    </source>
</evidence>
<evidence type="ECO:0000313" key="8">
    <source>
        <dbReference type="Proteomes" id="UP000712281"/>
    </source>
</evidence>
<dbReference type="SMART" id="SM00774">
    <property type="entry name" value="WRKY"/>
    <property type="match status" value="1"/>
</dbReference>
<protein>
    <recommendedName>
        <fullName evidence="6">WRKY domain-containing protein</fullName>
    </recommendedName>
</protein>
<name>A0A8S9FY33_BRACR</name>
<feature type="domain" description="WRKY" evidence="6">
    <location>
        <begin position="106"/>
        <end position="168"/>
    </location>
</feature>
<dbReference type="EMBL" id="QGKW02002228">
    <property type="protein sequence ID" value="KAF2536988.1"/>
    <property type="molecule type" value="Genomic_DNA"/>
</dbReference>
<proteinExistence type="predicted"/>
<evidence type="ECO:0000256" key="3">
    <source>
        <dbReference type="ARBA" id="ARBA00023125"/>
    </source>
</evidence>
<dbReference type="InterPro" id="IPR044810">
    <property type="entry name" value="WRKY_plant"/>
</dbReference>
<dbReference type="Pfam" id="PF03106">
    <property type="entry name" value="WRKY"/>
    <property type="match status" value="1"/>
</dbReference>
<dbReference type="PANTHER" id="PTHR31221">
    <property type="entry name" value="WRKY TRANSCRIPTION FACTOR PROTEIN 1-RELATED"/>
    <property type="match status" value="1"/>
</dbReference>
<gene>
    <name evidence="7" type="ORF">F2Q68_00020014</name>
</gene>
<organism evidence="7 8">
    <name type="scientific">Brassica cretica</name>
    <name type="common">Mustard</name>
    <dbReference type="NCBI Taxonomy" id="69181"/>
    <lineage>
        <taxon>Eukaryota</taxon>
        <taxon>Viridiplantae</taxon>
        <taxon>Streptophyta</taxon>
        <taxon>Embryophyta</taxon>
        <taxon>Tracheophyta</taxon>
        <taxon>Spermatophyta</taxon>
        <taxon>Magnoliopsida</taxon>
        <taxon>eudicotyledons</taxon>
        <taxon>Gunneridae</taxon>
        <taxon>Pentapetalae</taxon>
        <taxon>rosids</taxon>
        <taxon>malvids</taxon>
        <taxon>Brassicales</taxon>
        <taxon>Brassicaceae</taxon>
        <taxon>Brassiceae</taxon>
        <taxon>Brassica</taxon>
    </lineage>
</organism>
<keyword evidence="5" id="KW-0539">Nucleus</keyword>
<accession>A0A8S9FY33</accession>
<dbReference type="GO" id="GO:0043565">
    <property type="term" value="F:sequence-specific DNA binding"/>
    <property type="evidence" value="ECO:0007669"/>
    <property type="project" value="InterPro"/>
</dbReference>
<evidence type="ECO:0000256" key="1">
    <source>
        <dbReference type="ARBA" id="ARBA00004123"/>
    </source>
</evidence>
<dbReference type="Gene3D" id="2.20.25.80">
    <property type="entry name" value="WRKY domain"/>
    <property type="match status" value="1"/>
</dbReference>
<dbReference type="InterPro" id="IPR003657">
    <property type="entry name" value="WRKY_dom"/>
</dbReference>
<dbReference type="SUPFAM" id="SSF118290">
    <property type="entry name" value="WRKY DNA-binding domain"/>
    <property type="match status" value="1"/>
</dbReference>
<evidence type="ECO:0000256" key="4">
    <source>
        <dbReference type="ARBA" id="ARBA00023163"/>
    </source>
</evidence>
<dbReference type="Proteomes" id="UP000712281">
    <property type="component" value="Unassembled WGS sequence"/>
</dbReference>
<dbReference type="AlphaFoldDB" id="A0A8S9FY33"/>
<dbReference type="GO" id="GO:0003700">
    <property type="term" value="F:DNA-binding transcription factor activity"/>
    <property type="evidence" value="ECO:0007669"/>
    <property type="project" value="InterPro"/>
</dbReference>
<comment type="caution">
    <text evidence="7">The sequence shown here is derived from an EMBL/GenBank/DDBJ whole genome shotgun (WGS) entry which is preliminary data.</text>
</comment>
<dbReference type="InterPro" id="IPR036576">
    <property type="entry name" value="WRKY_dom_sf"/>
</dbReference>
<dbReference type="PANTHER" id="PTHR31221:SF42">
    <property type="entry name" value="WRKY TRANSCRIPTION FACTOR 49-RELATED"/>
    <property type="match status" value="1"/>
</dbReference>
<evidence type="ECO:0000256" key="2">
    <source>
        <dbReference type="ARBA" id="ARBA00023015"/>
    </source>
</evidence>
<dbReference type="GO" id="GO:0005634">
    <property type="term" value="C:nucleus"/>
    <property type="evidence" value="ECO:0007669"/>
    <property type="project" value="UniProtKB-SubCell"/>
</dbReference>
<keyword evidence="2" id="KW-0805">Transcription regulation</keyword>
<evidence type="ECO:0000256" key="5">
    <source>
        <dbReference type="ARBA" id="ARBA00023242"/>
    </source>
</evidence>
<keyword evidence="3" id="KW-0238">DNA-binding</keyword>
<reference evidence="7" key="1">
    <citation type="submission" date="2019-12" db="EMBL/GenBank/DDBJ databases">
        <title>Genome sequencing and annotation of Brassica cretica.</title>
        <authorList>
            <person name="Studholme D.J."/>
            <person name="Sarris P.F."/>
        </authorList>
    </citation>
    <scope>NUCLEOTIDE SEQUENCE</scope>
    <source>
        <strain evidence="7">PFS-001/15</strain>
        <tissue evidence="7">Leaf</tissue>
    </source>
</reference>
<evidence type="ECO:0000313" key="7">
    <source>
        <dbReference type="EMBL" id="KAF2536988.1"/>
    </source>
</evidence>
<sequence>MAEEEVSEWKTMYGSHALDEFIVNEPHLFFLPQEHLRLMPKENSIINKLVSSKYDSSPRLQDITNALAMVEPLTHSVRQISESTVPILGRSTLSKVDRYTLKVKNNSNGMSDDGYKWRKYGQKSIKNSPNPRSYFKCTNSICNAKKQVERSIDDPNTYIITYEGFHLHFTYPFFLSNSTHRSDKKPKIHNDAQYKAHFEINPKSQTQEKNKQTKLVKQDYQNFMPYAADGSTPANLEDGFFPPLIQGRQKQGLLEDVVAPAIKNIPTNDGVLAASRSSIPSYTSSTCSFSRTDSPPLHPSFFKLDSQFLNIGFSDWWRSALRVAWWFEISVPQETIEVKHDHMGTCRTGERTMVKAKYLTFHNQ</sequence>
<keyword evidence="4" id="KW-0804">Transcription</keyword>
<dbReference type="PROSITE" id="PS50811">
    <property type="entry name" value="WRKY"/>
    <property type="match status" value="1"/>
</dbReference>